<comment type="caution">
    <text evidence="1">The sequence shown here is derived from an EMBL/GenBank/DDBJ whole genome shotgun (WGS) entry which is preliminary data.</text>
</comment>
<protein>
    <submittedName>
        <fullName evidence="1">Uncharacterized protein</fullName>
    </submittedName>
</protein>
<accession>A0ABV2BUN8</accession>
<dbReference type="EMBL" id="JBEVCJ010000012">
    <property type="protein sequence ID" value="MET1255632.1"/>
    <property type="molecule type" value="Genomic_DNA"/>
</dbReference>
<sequence>MINGNSDIKDDVEALIISMFEDKELSSEPIAYLMYCLRWPGVKKWMEDSLRNSPNAIATGAPMEKVIDAHDDDWENKELYKSI</sequence>
<reference evidence="1 2" key="1">
    <citation type="submission" date="2024-06" db="EMBL/GenBank/DDBJ databases">
        <authorList>
            <person name="Li F."/>
        </authorList>
    </citation>
    <scope>NUCLEOTIDE SEQUENCE [LARGE SCALE GENOMIC DNA]</scope>
    <source>
        <strain evidence="1 2">GXAS 311</strain>
    </source>
</reference>
<evidence type="ECO:0000313" key="1">
    <source>
        <dbReference type="EMBL" id="MET1255632.1"/>
    </source>
</evidence>
<proteinExistence type="predicted"/>
<gene>
    <name evidence="1" type="ORF">ABVT43_10895</name>
</gene>
<evidence type="ECO:0000313" key="2">
    <source>
        <dbReference type="Proteomes" id="UP001548189"/>
    </source>
</evidence>
<keyword evidence="2" id="KW-1185">Reference proteome</keyword>
<organism evidence="1 2">
    <name type="scientific">Aliikangiella maris</name>
    <dbReference type="NCBI Taxonomy" id="3162458"/>
    <lineage>
        <taxon>Bacteria</taxon>
        <taxon>Pseudomonadati</taxon>
        <taxon>Pseudomonadota</taxon>
        <taxon>Gammaproteobacteria</taxon>
        <taxon>Oceanospirillales</taxon>
        <taxon>Pleioneaceae</taxon>
        <taxon>Aliikangiella</taxon>
    </lineage>
</organism>
<dbReference type="Proteomes" id="UP001548189">
    <property type="component" value="Unassembled WGS sequence"/>
</dbReference>
<name>A0ABV2BUN8_9GAMM</name>